<dbReference type="Pfam" id="PF13860">
    <property type="entry name" value="FlgD_ig"/>
    <property type="match status" value="1"/>
</dbReference>
<evidence type="ECO:0000256" key="1">
    <source>
        <dbReference type="ARBA" id="ARBA00010577"/>
    </source>
</evidence>
<keyword evidence="3 5" id="KW-1005">Bacterial flagellum biogenesis</keyword>
<dbReference type="GO" id="GO:0044781">
    <property type="term" value="P:bacterial-type flagellum organization"/>
    <property type="evidence" value="ECO:0007669"/>
    <property type="project" value="UniProtKB-UniRule"/>
</dbReference>
<dbReference type="NCBIfam" id="NF009453">
    <property type="entry name" value="PRK12813.1"/>
    <property type="match status" value="1"/>
</dbReference>
<keyword evidence="8" id="KW-1185">Reference proteome</keyword>
<dbReference type="OrthoDB" id="9785233at2"/>
<protein>
    <recommendedName>
        <fullName evidence="2 5">Basal-body rod modification protein FlgD</fullName>
    </recommendedName>
</protein>
<gene>
    <name evidence="7" type="primary">flgD</name>
    <name evidence="7" type="ORF">C5F46_02445</name>
</gene>
<evidence type="ECO:0000259" key="6">
    <source>
        <dbReference type="Pfam" id="PF13860"/>
    </source>
</evidence>
<dbReference type="Gene3D" id="2.30.30.910">
    <property type="match status" value="1"/>
</dbReference>
<proteinExistence type="inferred from homology"/>
<reference evidence="7 8" key="1">
    <citation type="submission" date="2018-03" db="EMBL/GenBank/DDBJ databases">
        <title>Rhodobacter veldkampii.</title>
        <authorList>
            <person name="Meyer T.E."/>
            <person name="Miller S."/>
            <person name="Lodha T."/>
            <person name="Gandham S."/>
            <person name="Chintalapati S."/>
            <person name="Chintalapati V.R."/>
        </authorList>
    </citation>
    <scope>NUCLEOTIDE SEQUENCE [LARGE SCALE GENOMIC DNA]</scope>
    <source>
        <strain evidence="7 8">DSM 11550</strain>
    </source>
</reference>
<name>A0A2T4JLJ8_9RHOB</name>
<comment type="caution">
    <text evidence="7">The sequence shown here is derived from an EMBL/GenBank/DDBJ whole genome shotgun (WGS) entry which is preliminary data.</text>
</comment>
<dbReference type="InterPro" id="IPR025965">
    <property type="entry name" value="FlgD/Vpr_Ig-like"/>
</dbReference>
<evidence type="ECO:0000313" key="7">
    <source>
        <dbReference type="EMBL" id="PTE18758.1"/>
    </source>
</evidence>
<keyword evidence="7" id="KW-0969">Cilium</keyword>
<keyword evidence="7" id="KW-0282">Flagellum</keyword>
<accession>A0A2T4JLJ8</accession>
<dbReference type="Proteomes" id="UP000241899">
    <property type="component" value="Unassembled WGS sequence"/>
</dbReference>
<evidence type="ECO:0000313" key="8">
    <source>
        <dbReference type="Proteomes" id="UP000241899"/>
    </source>
</evidence>
<dbReference type="InterPro" id="IPR005648">
    <property type="entry name" value="FlgD"/>
</dbReference>
<comment type="function">
    <text evidence="4 5">Required for flagellar hook formation. May act as a scaffolding protein.</text>
</comment>
<dbReference type="AlphaFoldDB" id="A0A2T4JLJ8"/>
<dbReference type="Pfam" id="PF03963">
    <property type="entry name" value="FlgD"/>
    <property type="match status" value="1"/>
</dbReference>
<sequence>MVSAVSNTSAAATSGVSQSASSAGMISADFQTFLLMLTTQMQNQDPLNPIESSEYAVQLATFSGVEQQVKTNTLLEALGGQMGLMGIGQYAGWVGMEARAAAPAWFDGHTSITLSPSPALGADQAVLVVTDSAGREVDRRPIIVSDDTVDWAGVSAAGDLLDAGLYGFSLESYANGALLSQAQVEVYSRIVEARGGSTGTQLVLNGGATIAVEEVTALREGR</sequence>
<keyword evidence="7" id="KW-0966">Cell projection</keyword>
<evidence type="ECO:0000256" key="4">
    <source>
        <dbReference type="ARBA" id="ARBA00024746"/>
    </source>
</evidence>
<evidence type="ECO:0000256" key="5">
    <source>
        <dbReference type="RuleBase" id="RU362076"/>
    </source>
</evidence>
<evidence type="ECO:0000256" key="2">
    <source>
        <dbReference type="ARBA" id="ARBA00016013"/>
    </source>
</evidence>
<dbReference type="Gene3D" id="2.60.40.4070">
    <property type="match status" value="1"/>
</dbReference>
<comment type="similarity">
    <text evidence="1 5">Belongs to the FlgD family.</text>
</comment>
<dbReference type="EMBL" id="PZKF01000004">
    <property type="protein sequence ID" value="PTE18758.1"/>
    <property type="molecule type" value="Genomic_DNA"/>
</dbReference>
<feature type="domain" description="FlgD/Vpr Ig-like" evidence="6">
    <location>
        <begin position="105"/>
        <end position="173"/>
    </location>
</feature>
<organism evidence="7 8">
    <name type="scientific">Phaeovulum veldkampii DSM 11550</name>
    <dbReference type="NCBI Taxonomy" id="1185920"/>
    <lineage>
        <taxon>Bacteria</taxon>
        <taxon>Pseudomonadati</taxon>
        <taxon>Pseudomonadota</taxon>
        <taxon>Alphaproteobacteria</taxon>
        <taxon>Rhodobacterales</taxon>
        <taxon>Paracoccaceae</taxon>
        <taxon>Phaeovulum</taxon>
    </lineage>
</organism>
<evidence type="ECO:0000256" key="3">
    <source>
        <dbReference type="ARBA" id="ARBA00022795"/>
    </source>
</evidence>
<dbReference type="RefSeq" id="WP_107323778.1">
    <property type="nucleotide sequence ID" value="NZ_NHSP01000062.1"/>
</dbReference>